<dbReference type="PANTHER" id="PTHR33452:SF4">
    <property type="entry name" value="BLL4328 PROTEIN"/>
    <property type="match status" value="1"/>
</dbReference>
<dbReference type="Pfam" id="PF07681">
    <property type="entry name" value="DoxX"/>
    <property type="match status" value="1"/>
</dbReference>
<protein>
    <submittedName>
        <fullName evidence="8">Integral membrane protein</fullName>
    </submittedName>
</protein>
<evidence type="ECO:0000313" key="8">
    <source>
        <dbReference type="EMBL" id="AIH15810.1"/>
    </source>
</evidence>
<evidence type="ECO:0000256" key="7">
    <source>
        <dbReference type="SAM" id="Phobius"/>
    </source>
</evidence>
<comment type="subcellular location">
    <subcellularLocation>
        <location evidence="1">Cell membrane</location>
        <topology evidence="1">Multi-pass membrane protein</topology>
    </subcellularLocation>
</comment>
<comment type="similarity">
    <text evidence="2">Belongs to the DoxX family.</text>
</comment>
<evidence type="ECO:0000256" key="2">
    <source>
        <dbReference type="ARBA" id="ARBA00006679"/>
    </source>
</evidence>
<dbReference type="EMBL" id="KM065745">
    <property type="protein sequence ID" value="AIH15810.1"/>
    <property type="molecule type" value="Genomic_DNA"/>
</dbReference>
<dbReference type="InterPro" id="IPR051907">
    <property type="entry name" value="DoxX-like_oxidoreductase"/>
</dbReference>
<keyword evidence="6 7" id="KW-0472">Membrane</keyword>
<dbReference type="AlphaFoldDB" id="A0A075XAI9"/>
<feature type="transmembrane region" description="Helical" evidence="7">
    <location>
        <begin position="44"/>
        <end position="64"/>
    </location>
</feature>
<feature type="transmembrane region" description="Helical" evidence="7">
    <location>
        <begin position="71"/>
        <end position="91"/>
    </location>
</feature>
<dbReference type="InterPro" id="IPR032808">
    <property type="entry name" value="DoxX"/>
</dbReference>
<keyword evidence="3" id="KW-1003">Cell membrane</keyword>
<feature type="transmembrane region" description="Helical" evidence="7">
    <location>
        <begin position="103"/>
        <end position="123"/>
    </location>
</feature>
<organism evidence="8">
    <name type="scientific">Ochrobactrum sp. SJY1</name>
    <dbReference type="NCBI Taxonomy" id="1526653"/>
    <lineage>
        <taxon>Bacteria</taxon>
        <taxon>Pseudomonadati</taxon>
        <taxon>Pseudomonadota</taxon>
        <taxon>Alphaproteobacteria</taxon>
        <taxon>Hyphomicrobiales</taxon>
        <taxon>Brucellaceae</taxon>
        <taxon>Brucella/Ochrobactrum group</taxon>
        <taxon>Ochrobactrum</taxon>
    </lineage>
</organism>
<evidence type="ECO:0000256" key="3">
    <source>
        <dbReference type="ARBA" id="ARBA00022475"/>
    </source>
</evidence>
<evidence type="ECO:0000256" key="5">
    <source>
        <dbReference type="ARBA" id="ARBA00022989"/>
    </source>
</evidence>
<evidence type="ECO:0000256" key="6">
    <source>
        <dbReference type="ARBA" id="ARBA00023136"/>
    </source>
</evidence>
<feature type="transmembrane region" description="Helical" evidence="7">
    <location>
        <begin position="7"/>
        <end position="24"/>
    </location>
</feature>
<keyword evidence="5 7" id="KW-1133">Transmembrane helix</keyword>
<evidence type="ECO:0000256" key="1">
    <source>
        <dbReference type="ARBA" id="ARBA00004651"/>
    </source>
</evidence>
<sequence length="132" mass="14382">MTNISKWAPYALTALRIMAALLFLEHATMKLLQFPGPVQGVSYPLPTIMIIAGVIEVITSILMIVGYQTRIAAFIASGTMAIAYFMVHTPYGFWPSLNMGEPAILYCFIFLFIAANGGGAWTLDSARRSAMA</sequence>
<keyword evidence="4 7" id="KW-0812">Transmembrane</keyword>
<name>A0A075XAI9_9HYPH</name>
<dbReference type="PANTHER" id="PTHR33452">
    <property type="entry name" value="OXIDOREDUCTASE CATD-RELATED"/>
    <property type="match status" value="1"/>
</dbReference>
<reference evidence="8" key="1">
    <citation type="journal article" date="2015" name="Appl. Environ. Microbiol.">
        <title>Molecular mechanism of nicotine degradation by a newly isolated strain, Ochrobactrum sp. strain SJY1.</title>
        <authorList>
            <person name="Yu H."/>
            <person name="Tang H."/>
            <person name="Zhu X."/>
            <person name="Li Y."/>
            <person name="Xu P."/>
        </authorList>
    </citation>
    <scope>NUCLEOTIDE SEQUENCE</scope>
    <source>
        <strain evidence="8">SJY1</strain>
    </source>
</reference>
<evidence type="ECO:0000256" key="4">
    <source>
        <dbReference type="ARBA" id="ARBA00022692"/>
    </source>
</evidence>
<accession>A0A075XAI9</accession>
<proteinExistence type="inferred from homology"/>
<dbReference type="GO" id="GO:0005886">
    <property type="term" value="C:plasma membrane"/>
    <property type="evidence" value="ECO:0007669"/>
    <property type="project" value="UniProtKB-SubCell"/>
</dbReference>